<dbReference type="PANTHER" id="PTHR46382:SF1">
    <property type="entry name" value="PHOSPHATIDATE CYTIDYLYLTRANSFERASE"/>
    <property type="match status" value="1"/>
</dbReference>
<reference evidence="20 21" key="1">
    <citation type="journal article" date="2023" name="Environ Microbiome">
        <title>A coral-associated actinobacterium mitigates coral bleaching under heat stress.</title>
        <authorList>
            <person name="Li J."/>
            <person name="Zou Y."/>
            <person name="Li Q."/>
            <person name="Zhang J."/>
            <person name="Bourne D.G."/>
            <person name="Lyu Y."/>
            <person name="Liu C."/>
            <person name="Zhang S."/>
        </authorList>
    </citation>
    <scope>NUCLEOTIDE SEQUENCE [LARGE SCALE GENOMIC DNA]</scope>
    <source>
        <strain evidence="20 21">SCSIO 13291</strain>
    </source>
</reference>
<dbReference type="EC" id="2.7.7.41" evidence="6 18"/>
<dbReference type="EMBL" id="CP115965">
    <property type="protein sequence ID" value="WZW99663.1"/>
    <property type="molecule type" value="Genomic_DNA"/>
</dbReference>
<organism evidence="20 21">
    <name type="scientific">Propioniciclava soli</name>
    <dbReference type="NCBI Taxonomy" id="2775081"/>
    <lineage>
        <taxon>Bacteria</taxon>
        <taxon>Bacillati</taxon>
        <taxon>Actinomycetota</taxon>
        <taxon>Actinomycetes</taxon>
        <taxon>Propionibacteriales</taxon>
        <taxon>Propionibacteriaceae</taxon>
        <taxon>Propioniciclava</taxon>
    </lineage>
</organism>
<evidence type="ECO:0000256" key="9">
    <source>
        <dbReference type="ARBA" id="ARBA00022516"/>
    </source>
</evidence>
<evidence type="ECO:0000256" key="2">
    <source>
        <dbReference type="ARBA" id="ARBA00004651"/>
    </source>
</evidence>
<keyword evidence="13 19" id="KW-1133">Transmembrane helix</keyword>
<keyword evidence="12 18" id="KW-0548">Nucleotidyltransferase</keyword>
<dbReference type="Proteomes" id="UP001434337">
    <property type="component" value="Chromosome"/>
</dbReference>
<evidence type="ECO:0000256" key="5">
    <source>
        <dbReference type="ARBA" id="ARBA00010185"/>
    </source>
</evidence>
<name>A0ABZ3CAB3_9ACTN</name>
<evidence type="ECO:0000256" key="1">
    <source>
        <dbReference type="ARBA" id="ARBA00001698"/>
    </source>
</evidence>
<dbReference type="GO" id="GO:0004605">
    <property type="term" value="F:phosphatidate cytidylyltransferase activity"/>
    <property type="evidence" value="ECO:0007669"/>
    <property type="project" value="UniProtKB-EC"/>
</dbReference>
<keyword evidence="17" id="KW-1208">Phospholipid metabolism</keyword>
<comment type="similarity">
    <text evidence="5 18">Belongs to the CDS family.</text>
</comment>
<dbReference type="Pfam" id="PF01148">
    <property type="entry name" value="CTP_transf_1"/>
    <property type="match status" value="1"/>
</dbReference>
<keyword evidence="10 18" id="KW-0808">Transferase</keyword>
<evidence type="ECO:0000256" key="6">
    <source>
        <dbReference type="ARBA" id="ARBA00012487"/>
    </source>
</evidence>
<evidence type="ECO:0000256" key="19">
    <source>
        <dbReference type="SAM" id="Phobius"/>
    </source>
</evidence>
<keyword evidence="21" id="KW-1185">Reference proteome</keyword>
<feature type="transmembrane region" description="Helical" evidence="19">
    <location>
        <begin position="108"/>
        <end position="126"/>
    </location>
</feature>
<evidence type="ECO:0000256" key="4">
    <source>
        <dbReference type="ARBA" id="ARBA00005189"/>
    </source>
</evidence>
<dbReference type="InterPro" id="IPR000374">
    <property type="entry name" value="PC_trans"/>
</dbReference>
<feature type="transmembrane region" description="Helical" evidence="19">
    <location>
        <begin position="164"/>
        <end position="185"/>
    </location>
</feature>
<dbReference type="PROSITE" id="PS01315">
    <property type="entry name" value="CDS"/>
    <property type="match status" value="1"/>
</dbReference>
<evidence type="ECO:0000256" key="3">
    <source>
        <dbReference type="ARBA" id="ARBA00005119"/>
    </source>
</evidence>
<evidence type="ECO:0000256" key="16">
    <source>
        <dbReference type="ARBA" id="ARBA00023209"/>
    </source>
</evidence>
<evidence type="ECO:0000256" key="7">
    <source>
        <dbReference type="ARBA" id="ARBA00019373"/>
    </source>
</evidence>
<dbReference type="PANTHER" id="PTHR46382">
    <property type="entry name" value="PHOSPHATIDATE CYTIDYLYLTRANSFERASE"/>
    <property type="match status" value="1"/>
</dbReference>
<evidence type="ECO:0000256" key="10">
    <source>
        <dbReference type="ARBA" id="ARBA00022679"/>
    </source>
</evidence>
<evidence type="ECO:0000256" key="18">
    <source>
        <dbReference type="RuleBase" id="RU003938"/>
    </source>
</evidence>
<gene>
    <name evidence="20" type="ORF">PCC79_05565</name>
</gene>
<comment type="pathway">
    <text evidence="3 18">Phospholipid metabolism; CDP-diacylglycerol biosynthesis; CDP-diacylglycerol from sn-glycerol 3-phosphate: step 3/3.</text>
</comment>
<evidence type="ECO:0000256" key="13">
    <source>
        <dbReference type="ARBA" id="ARBA00022989"/>
    </source>
</evidence>
<keyword evidence="9" id="KW-0444">Lipid biosynthesis</keyword>
<keyword evidence="16" id="KW-0594">Phospholipid biosynthesis</keyword>
<evidence type="ECO:0000256" key="15">
    <source>
        <dbReference type="ARBA" id="ARBA00023136"/>
    </source>
</evidence>
<feature type="transmembrane region" description="Helical" evidence="19">
    <location>
        <begin position="206"/>
        <end position="227"/>
    </location>
</feature>
<evidence type="ECO:0000256" key="12">
    <source>
        <dbReference type="ARBA" id="ARBA00022695"/>
    </source>
</evidence>
<feature type="transmembrane region" description="Helical" evidence="19">
    <location>
        <begin position="233"/>
        <end position="253"/>
    </location>
</feature>
<accession>A0ABZ3CAB3</accession>
<keyword evidence="15 19" id="KW-0472">Membrane</keyword>
<proteinExistence type="inferred from homology"/>
<dbReference type="RefSeq" id="WP_342373248.1">
    <property type="nucleotide sequence ID" value="NZ_CP115965.1"/>
</dbReference>
<sequence>MADVPGAAPATGAPTTKRRSAGRDLPAAIAVGVGLIGLVVVTLAWFHWGFIVFAAVMLSLAAIEINWALRRQGVRPAIKPIVLGTFAMIVGTYAASTGVGLLDMPWHSALLAFLGATVLAALIVRLPKGHEHFVRDAAGSVFIIGYVALLGSFTALILAGDQGAARMIAFLLCVVANDTGGYAVGVLFGRTPLAPVLSPKKTWEGLVGSAVFTVGVGVALCMGVLGVAWWVGVLLGLVVVVFATVGDLIESAIKRDVGIKDMSSILPGHGGIMDRLDSMLVAAAPAWWVMYLFVPGG</sequence>
<feature type="transmembrane region" description="Helical" evidence="19">
    <location>
        <begin position="25"/>
        <end position="45"/>
    </location>
</feature>
<evidence type="ECO:0000256" key="8">
    <source>
        <dbReference type="ARBA" id="ARBA00022475"/>
    </source>
</evidence>
<keyword evidence="8" id="KW-1003">Cell membrane</keyword>
<comment type="subcellular location">
    <subcellularLocation>
        <location evidence="2">Cell membrane</location>
        <topology evidence="2">Multi-pass membrane protein</topology>
    </subcellularLocation>
</comment>
<evidence type="ECO:0000313" key="20">
    <source>
        <dbReference type="EMBL" id="WZW99663.1"/>
    </source>
</evidence>
<evidence type="ECO:0000256" key="17">
    <source>
        <dbReference type="ARBA" id="ARBA00023264"/>
    </source>
</evidence>
<evidence type="ECO:0000313" key="21">
    <source>
        <dbReference type="Proteomes" id="UP001434337"/>
    </source>
</evidence>
<feature type="transmembrane region" description="Helical" evidence="19">
    <location>
        <begin position="81"/>
        <end position="102"/>
    </location>
</feature>
<comment type="catalytic activity">
    <reaction evidence="1 18">
        <text>a 1,2-diacyl-sn-glycero-3-phosphate + CTP + H(+) = a CDP-1,2-diacyl-sn-glycerol + diphosphate</text>
        <dbReference type="Rhea" id="RHEA:16229"/>
        <dbReference type="ChEBI" id="CHEBI:15378"/>
        <dbReference type="ChEBI" id="CHEBI:33019"/>
        <dbReference type="ChEBI" id="CHEBI:37563"/>
        <dbReference type="ChEBI" id="CHEBI:58332"/>
        <dbReference type="ChEBI" id="CHEBI:58608"/>
        <dbReference type="EC" id="2.7.7.41"/>
    </reaction>
</comment>
<evidence type="ECO:0000256" key="14">
    <source>
        <dbReference type="ARBA" id="ARBA00023098"/>
    </source>
</evidence>
<keyword evidence="11 18" id="KW-0812">Transmembrane</keyword>
<evidence type="ECO:0000256" key="11">
    <source>
        <dbReference type="ARBA" id="ARBA00022692"/>
    </source>
</evidence>
<comment type="pathway">
    <text evidence="4">Lipid metabolism.</text>
</comment>
<keyword evidence="14" id="KW-0443">Lipid metabolism</keyword>
<feature type="transmembrane region" description="Helical" evidence="19">
    <location>
        <begin position="51"/>
        <end position="69"/>
    </location>
</feature>
<protein>
    <recommendedName>
        <fullName evidence="7 18">Phosphatidate cytidylyltransferase</fullName>
        <ecNumber evidence="6 18">2.7.7.41</ecNumber>
    </recommendedName>
</protein>
<feature type="transmembrane region" description="Helical" evidence="19">
    <location>
        <begin position="138"/>
        <end position="158"/>
    </location>
</feature>